<proteinExistence type="predicted"/>
<feature type="region of interest" description="Disordered" evidence="1">
    <location>
        <begin position="532"/>
        <end position="559"/>
    </location>
</feature>
<evidence type="ECO:0000256" key="1">
    <source>
        <dbReference type="SAM" id="MobiDB-lite"/>
    </source>
</evidence>
<evidence type="ECO:0000313" key="2">
    <source>
        <dbReference type="EMBL" id="OQE03763.1"/>
    </source>
</evidence>
<comment type="caution">
    <text evidence="2">The sequence shown here is derived from an EMBL/GenBank/DDBJ whole genome shotgun (WGS) entry which is preliminary data.</text>
</comment>
<feature type="region of interest" description="Disordered" evidence="1">
    <location>
        <begin position="73"/>
        <end position="117"/>
    </location>
</feature>
<feature type="region of interest" description="Disordered" evidence="1">
    <location>
        <begin position="445"/>
        <end position="478"/>
    </location>
</feature>
<feature type="region of interest" description="Disordered" evidence="1">
    <location>
        <begin position="243"/>
        <end position="269"/>
    </location>
</feature>
<feature type="region of interest" description="Disordered" evidence="1">
    <location>
        <begin position="133"/>
        <end position="154"/>
    </location>
</feature>
<name>A0A1V6RQS2_9EURO</name>
<protein>
    <submittedName>
        <fullName evidence="2">Uncharacterized protein</fullName>
    </submittedName>
</protein>
<keyword evidence="3" id="KW-1185">Reference proteome</keyword>
<dbReference type="EMBL" id="MDYO01000001">
    <property type="protein sequence ID" value="OQE03763.1"/>
    <property type="molecule type" value="Genomic_DNA"/>
</dbReference>
<sequence>MSQYPPVRPWATLSTIDREDEPLILYQEERQQWLQQHPHVVPQTAKRSGNKIQRAFADRGPSMAEGLRDIAERGAARRNGTPVNKNDVFTKPLPPIPQQEEPQPATTVGQEGVQGSGSDINKMSIYYVLDRPNMQGHHEPSFAQQEGSQPATEVGQKAVVDGFVHSSEKMKLNLLLGECKLQGYDDETPSIQPKASEPSLPPISHHYHNVQASYANHSPDFHPLDQAAPCAAPAFDVPCAQADSRPRHDGYSPTSWYEAPPTRHESSPDARIAVVPSNTPVPEIKRENQVTEVGATLEELVALINQAKENYRLASENHNPGSSDSAYRFAPPNSASVDIYHADQLSGPGFQTRDSFIRDSEGPMFASPGTIREVTPTAPVWSPTPDPCANPGISYSAYRLAHPNSSPLFVSPCAPREATPTTPGPSPLYAPYPCVKGCCYWTDEESEPESESESESESEYESEPEATSSAEPQFHQECSASNVPLQEPSVLHSSAPQAASLQGDFTWRQDTFDGIDTGIVVPLEQMYARDYTTPDSPLLDSPTSPAPTAPSPECRPNGLPRLSYTGAPRVGIYSSDIPPDPRFMQVNFRRDYVSSPVSYPRRLSEERTNMDNDEHYLVPQQLNVTKKKTKFTMDVPIHNVSQHQTAIHVPESTNGEHIRAASFVNDESNVNNTFGNATLSRITESPNAYSSSGSEGSRGKRKRFTKNLFGKNGYLEDNEEPRNKRFRFLKGAVKKGHSTIKGMLWDGNRALISSSKPSIVTENTATITLNTDVQSILYAEIENMITQAANEFLMREYYEGHLTTSSLSKAKRRWEKKNMPGVPQFRFDQFTQYKLISANRNNLEFGNTNNKFGPATVLRNWKKICKHMSIRTFVTPDSVVKKDIHDILDLLQLLNADKCHIELIMALNAHVRGELEKHEVMQHYRDTQNSGNSRS</sequence>
<feature type="compositionally biased region" description="Polar residues" evidence="1">
    <location>
        <begin position="142"/>
        <end position="151"/>
    </location>
</feature>
<organism evidence="2 3">
    <name type="scientific">Penicillium solitum</name>
    <dbReference type="NCBI Taxonomy" id="60172"/>
    <lineage>
        <taxon>Eukaryota</taxon>
        <taxon>Fungi</taxon>
        <taxon>Dikarya</taxon>
        <taxon>Ascomycota</taxon>
        <taxon>Pezizomycotina</taxon>
        <taxon>Eurotiomycetes</taxon>
        <taxon>Eurotiomycetidae</taxon>
        <taxon>Eurotiales</taxon>
        <taxon>Aspergillaceae</taxon>
        <taxon>Penicillium</taxon>
    </lineage>
</organism>
<accession>A0A1V6RQS2</accession>
<feature type="region of interest" description="Disordered" evidence="1">
    <location>
        <begin position="684"/>
        <end position="703"/>
    </location>
</feature>
<gene>
    <name evidence="2" type="ORF">PENSOL_c001G10163</name>
</gene>
<feature type="compositionally biased region" description="Acidic residues" evidence="1">
    <location>
        <begin position="445"/>
        <end position="464"/>
    </location>
</feature>
<feature type="compositionally biased region" description="Low complexity" evidence="1">
    <location>
        <begin position="533"/>
        <end position="543"/>
    </location>
</feature>
<evidence type="ECO:0000313" key="3">
    <source>
        <dbReference type="Proteomes" id="UP000191612"/>
    </source>
</evidence>
<dbReference type="Proteomes" id="UP000191612">
    <property type="component" value="Unassembled WGS sequence"/>
</dbReference>
<reference evidence="3" key="1">
    <citation type="journal article" date="2017" name="Nat. Microbiol.">
        <title>Global analysis of biosynthetic gene clusters reveals vast potential of secondary metabolite production in Penicillium species.</title>
        <authorList>
            <person name="Nielsen J.C."/>
            <person name="Grijseels S."/>
            <person name="Prigent S."/>
            <person name="Ji B."/>
            <person name="Dainat J."/>
            <person name="Nielsen K.F."/>
            <person name="Frisvad J.C."/>
            <person name="Workman M."/>
            <person name="Nielsen J."/>
        </authorList>
    </citation>
    <scope>NUCLEOTIDE SEQUENCE [LARGE SCALE GENOMIC DNA]</scope>
    <source>
        <strain evidence="3">IBT 29525</strain>
    </source>
</reference>
<dbReference type="AlphaFoldDB" id="A0A1V6RQS2"/>